<feature type="region of interest" description="Disordered" evidence="2">
    <location>
        <begin position="1302"/>
        <end position="1332"/>
    </location>
</feature>
<feature type="compositionally biased region" description="Polar residues" evidence="2">
    <location>
        <begin position="1161"/>
        <end position="1171"/>
    </location>
</feature>
<feature type="compositionally biased region" description="Polar residues" evidence="2">
    <location>
        <begin position="207"/>
        <end position="227"/>
    </location>
</feature>
<comment type="caution">
    <text evidence="3">The sequence shown here is derived from an EMBL/GenBank/DDBJ whole genome shotgun (WGS) entry which is preliminary data.</text>
</comment>
<dbReference type="Pfam" id="PF24917">
    <property type="entry name" value="BLTP3A_B"/>
    <property type="match status" value="1"/>
</dbReference>
<name>A0A2P6NXW9_9EUKA</name>
<dbReference type="EMBL" id="MDYQ01000007">
    <property type="protein sequence ID" value="PRP88801.1"/>
    <property type="molecule type" value="Genomic_DNA"/>
</dbReference>
<protein>
    <submittedName>
        <fullName evidence="3">Uncharacterized protein</fullName>
    </submittedName>
</protein>
<reference evidence="3 4" key="1">
    <citation type="journal article" date="2018" name="Genome Biol. Evol.">
        <title>Multiple Roots of Fruiting Body Formation in Amoebozoa.</title>
        <authorList>
            <person name="Hillmann F."/>
            <person name="Forbes G."/>
            <person name="Novohradska S."/>
            <person name="Ferling I."/>
            <person name="Riege K."/>
            <person name="Groth M."/>
            <person name="Westermann M."/>
            <person name="Marz M."/>
            <person name="Spaller T."/>
            <person name="Winckler T."/>
            <person name="Schaap P."/>
            <person name="Glockner G."/>
        </authorList>
    </citation>
    <scope>NUCLEOTIDE SEQUENCE [LARGE SCALE GENOMIC DNA]</scope>
    <source>
        <strain evidence="3 4">Jena</strain>
    </source>
</reference>
<dbReference type="Proteomes" id="UP000241769">
    <property type="component" value="Unassembled WGS sequence"/>
</dbReference>
<keyword evidence="4" id="KW-1185">Reference proteome</keyword>
<evidence type="ECO:0000313" key="3">
    <source>
        <dbReference type="EMBL" id="PRP88801.1"/>
    </source>
</evidence>
<accession>A0A2P6NXW9</accession>
<proteinExistence type="predicted"/>
<dbReference type="InterPro" id="IPR026728">
    <property type="entry name" value="BLTP3A/B"/>
</dbReference>
<dbReference type="PANTHER" id="PTHR22774">
    <property type="entry name" value="CHOREIN N-TERMINAL DOMAIN-CONTAINING PROTEIN"/>
    <property type="match status" value="1"/>
</dbReference>
<feature type="compositionally biased region" description="Pro residues" evidence="2">
    <location>
        <begin position="188"/>
        <end position="203"/>
    </location>
</feature>
<dbReference type="InParanoid" id="A0A2P6NXW9"/>
<dbReference type="OrthoDB" id="43807at2759"/>
<feature type="compositionally biased region" description="Pro residues" evidence="2">
    <location>
        <begin position="1307"/>
        <end position="1318"/>
    </location>
</feature>
<evidence type="ECO:0000256" key="1">
    <source>
        <dbReference type="SAM" id="Coils"/>
    </source>
</evidence>
<feature type="region of interest" description="Disordered" evidence="2">
    <location>
        <begin position="132"/>
        <end position="241"/>
    </location>
</feature>
<evidence type="ECO:0000313" key="4">
    <source>
        <dbReference type="Proteomes" id="UP000241769"/>
    </source>
</evidence>
<sequence length="1759" mass="196141">MKRSEDMQVVSATDSVVGLKMVHETSPQKNQKDIKMDSNRFGEESRRHTTAINVDTNELTNPNNLLPRIVHSGTSMKGGLVYVGYGAGASMLDADRTMLPSGIDINVKKNFYGEAVKRTSAAPIKDAIAAPRKGGMIPGKVSSIMKPRPTRPPSSPRAPIKVSSPSSPSLRKVSSTTPRKSNGTMTNQPPPPQQVPLPPPIQPPVNIVSSTTPKPSTKQPHTVTTPPSAFGLQQHRQGNEQRALTLTSKPSIISAEVGIPRKPEMFVLQFILKNLLIDAPATFLGQLRYSIDFEGNLDLTRSLGQIITLAQVIIVRPSNSTATTLKRILKELEDGIIAMYIPTDYGSTSEVNETSSDSWSWYIWIKVGGNRLVTYPKVPSDPTPLPLRIILERSLLDMYWTSQKDLTNILFSKIQTNHNPNVSPFMNASEKNVNGQASTVKGAMDVLKQMRVVVGQLPQGEQRNCLEELMRQQEGLLVGLSQKRKVEVTSESPAKRNKVIKLALSFEDIRIAPVLVYNNIVVRKNRNCSHVRAVLDATHGFCTSDGKRKHIGGTMESIVTKMLRKYLSLFINNFSKDNFNLSIMKGRGEYRNLELNNQVIQEVLWIPTNLTVQKATCNLLNINVHWTKLSSVPIVISLDRVEFYVSEPVDITAMPSILSDMKSSGGVSMSQREILMGVTIEINEIIIKVQTQPPKDKINWNPQLHINMKKILVQSTNAAGEVVELSKTRVVDPKDPTTLHLFKSIQVTSASAWVDAENGRQIPIIYESPLTVALRSRFHVTSGAWLGGETEVTYDNLRFAVDTQQYDVLSGFISSLKNCMARPVPEGQPKELNDVPVSTVPAKANAPATAATTEEYETALKFVVRNWNFMLQSETKGVGLHGTHFAIHLNSSRKIHPETKRPEYHTHFGIEAPDIHFENLDGGKGVGLLTSSHVDSAEDSARLLSIGFDWVTQPQPDSTWITSRVGATLQLSGMQILLDNDLWESSYSFLVDKQSQLIAPNSPAPDSTAPAKDVPSGGGRVADVKKSLAELKDLNDAKVTIEASNIVLLLPPNKAPVPEVLGKNYQNKGLRFSFGRVYLSNEPKWEVIPPLQDKMKDFFESLKTPSDEEAELQEQKQVLERVQKFSNQKGSQMSRISAQAADPLTPTLERKEGAPPIPSRATDSPSTNPSRSEAPPVPQRRRPSLEDVVPASYVTTATNARETLEKISSKFHADSVYKVEFDFTQVGVDFVDFSAKEVKTAVRENIFHADGIQLFARYQHQDNSGNSAVEVVIVGLDELLLDVNVQQLYHSSQLVQNFHHRAQGTPIPSPSVPKPSPKPAGNSAETSEGKLPDVEAVVESTIEKLKKKMDEKADYIQGVDVDKIDGMIDVEYISSAGQYIRDISSRVKDIMATSHLSFIIQINRVFFSVPLKAFDGLDKPHEYVRNITDSTKQLEISRVTSFGFDIIELGVHYEPRRQTFVFREKGLQTKDWQTSPGSSMTVTPAPVTPRHISRVFKLDAKRDFNLSVYGDRKFDGERGDTKVHVQLRDFQIYLQSEKAKEKVKGESVVDRMSNLATAENLEGVQNAAGEKALVMKEKANDLKEKALELKEQYDNSHMGLPYVQKLIQDAVEWFDSRRETFTKKFEEVRSKVEQKKDSISGEIAEFSMPSSSPGELRWEMEMDDVEVRMISGDNSTRPHAAVKLSNRKQRRQVVDSHLELLRKVEQLEEQVKAQHEVVSKAAVWEEKYISAKVELSTVQMQMLDMEREYENLRFKVGMK</sequence>
<organism evidence="3 4">
    <name type="scientific">Planoprotostelium fungivorum</name>
    <dbReference type="NCBI Taxonomy" id="1890364"/>
    <lineage>
        <taxon>Eukaryota</taxon>
        <taxon>Amoebozoa</taxon>
        <taxon>Evosea</taxon>
        <taxon>Variosea</taxon>
        <taxon>Cavosteliida</taxon>
        <taxon>Cavosteliaceae</taxon>
        <taxon>Planoprotostelium</taxon>
    </lineage>
</organism>
<feature type="compositionally biased region" description="Low complexity" evidence="2">
    <location>
        <begin position="157"/>
        <end position="175"/>
    </location>
</feature>
<feature type="region of interest" description="Disordered" evidence="2">
    <location>
        <begin position="1124"/>
        <end position="1188"/>
    </location>
</feature>
<keyword evidence="1" id="KW-0175">Coiled coil</keyword>
<feature type="compositionally biased region" description="Polar residues" evidence="2">
    <location>
        <begin position="1124"/>
        <end position="1137"/>
    </location>
</feature>
<feature type="compositionally biased region" description="Polar residues" evidence="2">
    <location>
        <begin position="176"/>
        <end position="187"/>
    </location>
</feature>
<gene>
    <name evidence="3" type="ORF">PROFUN_00269</name>
</gene>
<feature type="coiled-coil region" evidence="1">
    <location>
        <begin position="1690"/>
        <end position="1717"/>
    </location>
</feature>
<dbReference type="PANTHER" id="PTHR22774:SF11">
    <property type="entry name" value="CHOREIN N-TERMINAL DOMAIN-CONTAINING PROTEIN"/>
    <property type="match status" value="1"/>
</dbReference>
<feature type="region of interest" description="Disordered" evidence="2">
    <location>
        <begin position="999"/>
        <end position="1020"/>
    </location>
</feature>
<evidence type="ECO:0000256" key="2">
    <source>
        <dbReference type="SAM" id="MobiDB-lite"/>
    </source>
</evidence>